<organism evidence="1">
    <name type="scientific">marine sediment metagenome</name>
    <dbReference type="NCBI Taxonomy" id="412755"/>
    <lineage>
        <taxon>unclassified sequences</taxon>
        <taxon>metagenomes</taxon>
        <taxon>ecological metagenomes</taxon>
    </lineage>
</organism>
<reference evidence="1" key="1">
    <citation type="journal article" date="2014" name="Front. Microbiol.">
        <title>High frequency of phylogenetically diverse reductive dehalogenase-homologous genes in deep subseafloor sedimentary metagenomes.</title>
        <authorList>
            <person name="Kawai M."/>
            <person name="Futagami T."/>
            <person name="Toyoda A."/>
            <person name="Takaki Y."/>
            <person name="Nishi S."/>
            <person name="Hori S."/>
            <person name="Arai W."/>
            <person name="Tsubouchi T."/>
            <person name="Morono Y."/>
            <person name="Uchiyama I."/>
            <person name="Ito T."/>
            <person name="Fujiyama A."/>
            <person name="Inagaki F."/>
            <person name="Takami H."/>
        </authorList>
    </citation>
    <scope>NUCLEOTIDE SEQUENCE</scope>
    <source>
        <strain evidence="1">Expedition CK06-06</strain>
    </source>
</reference>
<evidence type="ECO:0000313" key="1">
    <source>
        <dbReference type="EMBL" id="GAI52316.1"/>
    </source>
</evidence>
<feature type="non-terminal residue" evidence="1">
    <location>
        <position position="95"/>
    </location>
</feature>
<protein>
    <submittedName>
        <fullName evidence="1">Uncharacterized protein</fullName>
    </submittedName>
</protein>
<gene>
    <name evidence="1" type="ORF">S06H3_64332</name>
</gene>
<dbReference type="AlphaFoldDB" id="X1QBY4"/>
<sequence>MQSGLKLKDALHANSQKITNLLDPTVAQDGATKAYVDTAVAGAGGGAYGTAGDVTVAVGAITITGHHYKVDAAGATDLNTVTAGAGVAEGWMVVL</sequence>
<name>X1QBY4_9ZZZZ</name>
<dbReference type="EMBL" id="BARV01042939">
    <property type="protein sequence ID" value="GAI52316.1"/>
    <property type="molecule type" value="Genomic_DNA"/>
</dbReference>
<proteinExistence type="predicted"/>
<comment type="caution">
    <text evidence="1">The sequence shown here is derived from an EMBL/GenBank/DDBJ whole genome shotgun (WGS) entry which is preliminary data.</text>
</comment>
<accession>X1QBY4</accession>